<dbReference type="EMBL" id="CAKKNE010000005">
    <property type="protein sequence ID" value="CAH0377279.1"/>
    <property type="molecule type" value="Genomic_DNA"/>
</dbReference>
<reference evidence="3" key="1">
    <citation type="submission" date="2021-01" db="EMBL/GenBank/DDBJ databases">
        <authorList>
            <person name="Corre E."/>
            <person name="Pelletier E."/>
            <person name="Niang G."/>
            <person name="Scheremetjew M."/>
            <person name="Finn R."/>
            <person name="Kale V."/>
            <person name="Holt S."/>
            <person name="Cochrane G."/>
            <person name="Meng A."/>
            <person name="Brown T."/>
            <person name="Cohen L."/>
        </authorList>
    </citation>
    <scope>NUCLEOTIDE SEQUENCE</scope>
    <source>
        <strain evidence="3">CCMP1756</strain>
    </source>
</reference>
<keyword evidence="2" id="KW-0812">Transmembrane</keyword>
<proteinExistence type="predicted"/>
<sequence length="903" mass="97176">MGSSKKPRGSKADLKEADRESRCLALLEEVKTATPFPDGPDDLKNKSSKWTNVDATNVHNIKKIIATLTLADVPTDGTFRQDGGKGTDRGWIGTYVRFLINDLATQKRKAKDKLDKEERKKRGECDLLFADLDQPAREAAWRAVLFKDGKVTMGIRTFEARAGNANNCQVFWKALKEEEKAATVSKAKADGEVREMTREVKLPDALVPGQEDDGAMPFGAGGGVMSGAWLIGDLKDKYIIGVVEKAAARRGVSLEDMGADWARALLKIKRALEMKLRRVGMTTNARCVTTALTTGRDFTLLGVRASERALVRLVARLREAPTRDARDVVALRDWNRGDARACLTACGDAPRVGFGAAAGGVLGGGAASRGWLQSGRVGAARLSAMAVSDEAPASLGDAYQGYDWARAVVESASKSSSASREPLVVMTDTGSEVSLDLRSPTFLADYARLFSRNLGEVPAINAALDKLGLHETPGGEGGLCLLDWGLMAFDPLTGKGVAGPFIETCEDIDAEESKKKEIGAQGKFYAPKILHLALQKAILSGKLHFERDMLTLFYCIFGKLFFALLFYAGRITMLKARAMGFDPTLVPLELPCEDLPMVDPSIAKRFPNGIVIESSDHLLPILHATNDKFFDEGKCVLWALAFAAYYGADHPLARAALAAVGARKDDHERAASRVAACKKAIDALATGGGSSARSRTAAPALPPPPPPVMKRCGGCAPCRRKDGSPCNNPVPRGPVQGLAATDGAAAAAPFLKFPSLEAALDAAKTPLTFQIRFAVPATGPGEPPMTKWYSIGDFAPVMNVLSSYRNWDAVRSNHSWVLESETCRAMEAAACASSAIFAGMRITEIAPPHSVAHVFDPTKECKHDQTYTIWAGVDFEIMLPGGRVISKSEFLLQELEKYMAARA</sequence>
<dbReference type="AlphaFoldDB" id="A0A7S4A397"/>
<dbReference type="Proteomes" id="UP000789595">
    <property type="component" value="Unassembled WGS sequence"/>
</dbReference>
<evidence type="ECO:0000256" key="1">
    <source>
        <dbReference type="SAM" id="MobiDB-lite"/>
    </source>
</evidence>
<protein>
    <submittedName>
        <fullName evidence="3">Uncharacterized protein</fullName>
    </submittedName>
</protein>
<dbReference type="EMBL" id="HBIW01020471">
    <property type="protein sequence ID" value="CAE0702172.1"/>
    <property type="molecule type" value="Transcribed_RNA"/>
</dbReference>
<reference evidence="4" key="2">
    <citation type="submission" date="2021-11" db="EMBL/GenBank/DDBJ databases">
        <authorList>
            <consortium name="Genoscope - CEA"/>
            <person name="William W."/>
        </authorList>
    </citation>
    <scope>NUCLEOTIDE SEQUENCE</scope>
</reference>
<feature type="transmembrane region" description="Helical" evidence="2">
    <location>
        <begin position="549"/>
        <end position="569"/>
    </location>
</feature>
<feature type="region of interest" description="Disordered" evidence="1">
    <location>
        <begin position="686"/>
        <end position="705"/>
    </location>
</feature>
<keyword evidence="2" id="KW-0472">Membrane</keyword>
<keyword evidence="5" id="KW-1185">Reference proteome</keyword>
<organism evidence="3">
    <name type="scientific">Pelagomonas calceolata</name>
    <dbReference type="NCBI Taxonomy" id="35677"/>
    <lineage>
        <taxon>Eukaryota</taxon>
        <taxon>Sar</taxon>
        <taxon>Stramenopiles</taxon>
        <taxon>Ochrophyta</taxon>
        <taxon>Pelagophyceae</taxon>
        <taxon>Pelagomonadales</taxon>
        <taxon>Pelagomonadaceae</taxon>
        <taxon>Pelagomonas</taxon>
    </lineage>
</organism>
<evidence type="ECO:0000313" key="3">
    <source>
        <dbReference type="EMBL" id="CAE0702172.1"/>
    </source>
</evidence>
<name>A0A7S4A397_9STRA</name>
<keyword evidence="2" id="KW-1133">Transmembrane helix</keyword>
<gene>
    <name evidence="3" type="ORF">PCAL00307_LOCUS17617</name>
    <name evidence="4" type="ORF">PECAL_5P18360</name>
</gene>
<accession>A0A7S4A397</accession>
<evidence type="ECO:0000313" key="4">
    <source>
        <dbReference type="EMBL" id="CAH0377279.1"/>
    </source>
</evidence>
<evidence type="ECO:0000256" key="2">
    <source>
        <dbReference type="SAM" id="Phobius"/>
    </source>
</evidence>
<evidence type="ECO:0000313" key="5">
    <source>
        <dbReference type="Proteomes" id="UP000789595"/>
    </source>
</evidence>